<keyword evidence="4 6" id="KW-0378">Hydrolase</keyword>
<comment type="subcellular location">
    <subcellularLocation>
        <location evidence="6">Cytoplasm</location>
    </subcellularLocation>
</comment>
<keyword evidence="3 6" id="KW-0540">Nuclease</keyword>
<dbReference type="NCBIfam" id="NF002139">
    <property type="entry name" value="PRK00977.1-3"/>
    <property type="match status" value="1"/>
</dbReference>
<dbReference type="Gene3D" id="1.10.287.1040">
    <property type="entry name" value="Exonuclease VII, small subunit"/>
    <property type="match status" value="1"/>
</dbReference>
<dbReference type="PANTHER" id="PTHR34137:SF1">
    <property type="entry name" value="EXODEOXYRIBONUCLEASE 7 SMALL SUBUNIT"/>
    <property type="match status" value="1"/>
</dbReference>
<organism evidence="7 8">
    <name type="scientific">Leekyejoonella antrihumi</name>
    <dbReference type="NCBI Taxonomy" id="1660198"/>
    <lineage>
        <taxon>Bacteria</taxon>
        <taxon>Bacillati</taxon>
        <taxon>Actinomycetota</taxon>
        <taxon>Actinomycetes</taxon>
        <taxon>Micrococcales</taxon>
        <taxon>Dermacoccaceae</taxon>
        <taxon>Leekyejoonella</taxon>
    </lineage>
</organism>
<comment type="subunit">
    <text evidence="6">Heterooligomer composed of large and small subunits.</text>
</comment>
<keyword evidence="8" id="KW-1185">Reference proteome</keyword>
<sequence length="84" mass="8904">MATASTSTDAPDDANSDIAQLGYEAARDELASIVTRLESGGATLEDSMRLWERGEALAAHCESWLDGAQQRIAQMTDADTADGE</sequence>
<dbReference type="OrthoDB" id="5244334at2"/>
<dbReference type="SUPFAM" id="SSF116842">
    <property type="entry name" value="XseB-like"/>
    <property type="match status" value="1"/>
</dbReference>
<evidence type="ECO:0000313" key="8">
    <source>
        <dbReference type="Proteomes" id="UP000320244"/>
    </source>
</evidence>
<evidence type="ECO:0000256" key="5">
    <source>
        <dbReference type="ARBA" id="ARBA00022839"/>
    </source>
</evidence>
<reference evidence="7 8" key="1">
    <citation type="submission" date="2019-05" db="EMBL/GenBank/DDBJ databases">
        <authorList>
            <person name="Lee S.D."/>
        </authorList>
    </citation>
    <scope>NUCLEOTIDE SEQUENCE [LARGE SCALE GENOMIC DNA]</scope>
    <source>
        <strain evidence="7 8">C5-26</strain>
    </source>
</reference>
<dbReference type="GO" id="GO:0009318">
    <property type="term" value="C:exodeoxyribonuclease VII complex"/>
    <property type="evidence" value="ECO:0007669"/>
    <property type="project" value="UniProtKB-UniRule"/>
</dbReference>
<dbReference type="Proteomes" id="UP000320244">
    <property type="component" value="Unassembled WGS sequence"/>
</dbReference>
<proteinExistence type="inferred from homology"/>
<dbReference type="InterPro" id="IPR037004">
    <property type="entry name" value="Exonuc_VII_ssu_sf"/>
</dbReference>
<name>A0A563E4T8_9MICO</name>
<dbReference type="InterPro" id="IPR003761">
    <property type="entry name" value="Exonuc_VII_S"/>
</dbReference>
<keyword evidence="5 6" id="KW-0269">Exonuclease</keyword>
<dbReference type="NCBIfam" id="TIGR01280">
    <property type="entry name" value="xseB"/>
    <property type="match status" value="1"/>
</dbReference>
<dbReference type="Pfam" id="PF02609">
    <property type="entry name" value="Exonuc_VII_S"/>
    <property type="match status" value="1"/>
</dbReference>
<accession>A0A563E4T8</accession>
<dbReference type="AlphaFoldDB" id="A0A563E4T8"/>
<dbReference type="EMBL" id="VCQV01000006">
    <property type="protein sequence ID" value="TWP37425.1"/>
    <property type="molecule type" value="Genomic_DNA"/>
</dbReference>
<evidence type="ECO:0000256" key="1">
    <source>
        <dbReference type="ARBA" id="ARBA00009998"/>
    </source>
</evidence>
<dbReference type="RefSeq" id="WP_146315946.1">
    <property type="nucleotide sequence ID" value="NZ_VCQV01000006.1"/>
</dbReference>
<comment type="caution">
    <text evidence="7">The sequence shown here is derived from an EMBL/GenBank/DDBJ whole genome shotgun (WGS) entry which is preliminary data.</text>
</comment>
<comment type="function">
    <text evidence="6">Bidirectionally degrades single-stranded DNA into large acid-insoluble oligonucleotides, which are then degraded further into small acid-soluble oligonucleotides.</text>
</comment>
<evidence type="ECO:0000256" key="2">
    <source>
        <dbReference type="ARBA" id="ARBA00022490"/>
    </source>
</evidence>
<dbReference type="PANTHER" id="PTHR34137">
    <property type="entry name" value="EXODEOXYRIBONUCLEASE 7 SMALL SUBUNIT"/>
    <property type="match status" value="1"/>
</dbReference>
<evidence type="ECO:0000256" key="6">
    <source>
        <dbReference type="HAMAP-Rule" id="MF_00337"/>
    </source>
</evidence>
<evidence type="ECO:0000256" key="3">
    <source>
        <dbReference type="ARBA" id="ARBA00022722"/>
    </source>
</evidence>
<protein>
    <recommendedName>
        <fullName evidence="6">Exodeoxyribonuclease 7 small subunit</fullName>
        <ecNumber evidence="6">3.1.11.6</ecNumber>
    </recommendedName>
    <alternativeName>
        <fullName evidence="6">Exodeoxyribonuclease VII small subunit</fullName>
        <shortName evidence="6">Exonuclease VII small subunit</shortName>
    </alternativeName>
</protein>
<dbReference type="EC" id="3.1.11.6" evidence="6"/>
<evidence type="ECO:0000313" key="7">
    <source>
        <dbReference type="EMBL" id="TWP37425.1"/>
    </source>
</evidence>
<gene>
    <name evidence="6" type="primary">xseB</name>
    <name evidence="7" type="ORF">FGL98_06670</name>
</gene>
<dbReference type="HAMAP" id="MF_00337">
    <property type="entry name" value="Exonuc_7_S"/>
    <property type="match status" value="1"/>
</dbReference>
<dbReference type="GO" id="GO:0008855">
    <property type="term" value="F:exodeoxyribonuclease VII activity"/>
    <property type="evidence" value="ECO:0007669"/>
    <property type="project" value="UniProtKB-UniRule"/>
</dbReference>
<evidence type="ECO:0000256" key="4">
    <source>
        <dbReference type="ARBA" id="ARBA00022801"/>
    </source>
</evidence>
<comment type="similarity">
    <text evidence="1 6">Belongs to the XseB family.</text>
</comment>
<dbReference type="GO" id="GO:0006308">
    <property type="term" value="P:DNA catabolic process"/>
    <property type="evidence" value="ECO:0007669"/>
    <property type="project" value="UniProtKB-UniRule"/>
</dbReference>
<reference evidence="7 8" key="2">
    <citation type="submission" date="2019-08" db="EMBL/GenBank/DDBJ databases">
        <title>Jejuicoccus antrihumi gen. nov., sp. nov., a new member of the family Dermacoccaceae isolated from a cave.</title>
        <authorList>
            <person name="Schumann P."/>
            <person name="Kim I.S."/>
        </authorList>
    </citation>
    <scope>NUCLEOTIDE SEQUENCE [LARGE SCALE GENOMIC DNA]</scope>
    <source>
        <strain evidence="7 8">C5-26</strain>
    </source>
</reference>
<keyword evidence="2 6" id="KW-0963">Cytoplasm</keyword>
<dbReference type="GO" id="GO:0005829">
    <property type="term" value="C:cytosol"/>
    <property type="evidence" value="ECO:0007669"/>
    <property type="project" value="TreeGrafter"/>
</dbReference>
<comment type="catalytic activity">
    <reaction evidence="6">
        <text>Exonucleolytic cleavage in either 5'- to 3'- or 3'- to 5'-direction to yield nucleoside 5'-phosphates.</text>
        <dbReference type="EC" id="3.1.11.6"/>
    </reaction>
</comment>